<name>A0A0H2S0N1_9AGAM</name>
<dbReference type="Proteomes" id="UP000053477">
    <property type="component" value="Unassembled WGS sequence"/>
</dbReference>
<reference evidence="2 3" key="1">
    <citation type="submission" date="2015-04" db="EMBL/GenBank/DDBJ databases">
        <title>Complete genome sequence of Schizopora paradoxa KUC8140, a cosmopolitan wood degrader in East Asia.</title>
        <authorList>
            <consortium name="DOE Joint Genome Institute"/>
            <person name="Min B."/>
            <person name="Park H."/>
            <person name="Jang Y."/>
            <person name="Kim J.-J."/>
            <person name="Kim K.H."/>
            <person name="Pangilinan J."/>
            <person name="Lipzen A."/>
            <person name="Riley R."/>
            <person name="Grigoriev I.V."/>
            <person name="Spatafora J.W."/>
            <person name="Choi I.-G."/>
        </authorList>
    </citation>
    <scope>NUCLEOTIDE SEQUENCE [LARGE SCALE GENOMIC DNA]</scope>
    <source>
        <strain evidence="2 3">KUC8140</strain>
    </source>
</reference>
<gene>
    <name evidence="2" type="ORF">SCHPADRAFT_942712</name>
</gene>
<dbReference type="InParanoid" id="A0A0H2S0N1"/>
<proteinExistence type="predicted"/>
<evidence type="ECO:0000313" key="2">
    <source>
        <dbReference type="EMBL" id="KLO10571.1"/>
    </source>
</evidence>
<keyword evidence="3" id="KW-1185">Reference proteome</keyword>
<dbReference type="AlphaFoldDB" id="A0A0H2S0N1"/>
<organism evidence="2 3">
    <name type="scientific">Schizopora paradoxa</name>
    <dbReference type="NCBI Taxonomy" id="27342"/>
    <lineage>
        <taxon>Eukaryota</taxon>
        <taxon>Fungi</taxon>
        <taxon>Dikarya</taxon>
        <taxon>Basidiomycota</taxon>
        <taxon>Agaricomycotina</taxon>
        <taxon>Agaricomycetes</taxon>
        <taxon>Hymenochaetales</taxon>
        <taxon>Schizoporaceae</taxon>
        <taxon>Schizopora</taxon>
    </lineage>
</organism>
<dbReference type="EMBL" id="KQ086022">
    <property type="protein sequence ID" value="KLO10571.1"/>
    <property type="molecule type" value="Genomic_DNA"/>
</dbReference>
<accession>A0A0H2S0N1</accession>
<sequence>MLFSPIALRLSLTSLKAESSDAPVPGSAGMAIDSDGGSASGSEEASDGVGYKTHTYAKMEDSDAEDEDNFGVPLNFSPVFQAKIDAIERAIGEAMVLAFREGATRGRPRRGDM</sequence>
<evidence type="ECO:0000313" key="3">
    <source>
        <dbReference type="Proteomes" id="UP000053477"/>
    </source>
</evidence>
<feature type="region of interest" description="Disordered" evidence="1">
    <location>
        <begin position="16"/>
        <end position="70"/>
    </location>
</feature>
<evidence type="ECO:0000256" key="1">
    <source>
        <dbReference type="SAM" id="MobiDB-lite"/>
    </source>
</evidence>
<feature type="compositionally biased region" description="Low complexity" evidence="1">
    <location>
        <begin position="26"/>
        <end position="43"/>
    </location>
</feature>
<protein>
    <submittedName>
        <fullName evidence="2">Uncharacterized protein</fullName>
    </submittedName>
</protein>